<evidence type="ECO:0000313" key="2">
    <source>
        <dbReference type="Proteomes" id="UP000024635"/>
    </source>
</evidence>
<dbReference type="EMBL" id="JARK01001435">
    <property type="protein sequence ID" value="EYC02567.1"/>
    <property type="molecule type" value="Genomic_DNA"/>
</dbReference>
<proteinExistence type="predicted"/>
<protein>
    <submittedName>
        <fullName evidence="1">Uncharacterized protein</fullName>
    </submittedName>
</protein>
<comment type="caution">
    <text evidence="1">The sequence shown here is derived from an EMBL/GenBank/DDBJ whole genome shotgun (WGS) entry which is preliminary data.</text>
</comment>
<reference evidence="2" key="1">
    <citation type="journal article" date="2015" name="Nat. Genet.">
        <title>The genome and transcriptome of the zoonotic hookworm Ancylostoma ceylanicum identify infection-specific gene families.</title>
        <authorList>
            <person name="Schwarz E.M."/>
            <person name="Hu Y."/>
            <person name="Antoshechkin I."/>
            <person name="Miller M.M."/>
            <person name="Sternberg P.W."/>
            <person name="Aroian R.V."/>
        </authorList>
    </citation>
    <scope>NUCLEOTIDE SEQUENCE</scope>
    <source>
        <strain evidence="2">HY135</strain>
    </source>
</reference>
<accession>A0A016TIV3</accession>
<gene>
    <name evidence="1" type="primary">Acey_s0099.g3184</name>
    <name evidence="1" type="ORF">Y032_0099g3184</name>
</gene>
<dbReference type="OrthoDB" id="10060112at2759"/>
<name>A0A016TIV3_9BILA</name>
<evidence type="ECO:0000313" key="1">
    <source>
        <dbReference type="EMBL" id="EYC02567.1"/>
    </source>
</evidence>
<organism evidence="1 2">
    <name type="scientific">Ancylostoma ceylanicum</name>
    <dbReference type="NCBI Taxonomy" id="53326"/>
    <lineage>
        <taxon>Eukaryota</taxon>
        <taxon>Metazoa</taxon>
        <taxon>Ecdysozoa</taxon>
        <taxon>Nematoda</taxon>
        <taxon>Chromadorea</taxon>
        <taxon>Rhabditida</taxon>
        <taxon>Rhabditina</taxon>
        <taxon>Rhabditomorpha</taxon>
        <taxon>Strongyloidea</taxon>
        <taxon>Ancylostomatidae</taxon>
        <taxon>Ancylostomatinae</taxon>
        <taxon>Ancylostoma</taxon>
    </lineage>
</organism>
<sequence length="140" mass="15741">MRTKDKLCTTKDLEVEKTISRILEENGYNGNPTTTWLPHATLDGLPLILPYVGEHPARAVNEVVKRSGLLAFRPSPTLKHLLTSTCIYEDKCPEVDCMYCTKEEKIRQLRGKRIPFGSKSQDLISARPLVLSDDDVIAES</sequence>
<keyword evidence="2" id="KW-1185">Reference proteome</keyword>
<dbReference type="Proteomes" id="UP000024635">
    <property type="component" value="Unassembled WGS sequence"/>
</dbReference>
<dbReference type="AlphaFoldDB" id="A0A016TIV3"/>